<dbReference type="InterPro" id="IPR029016">
    <property type="entry name" value="GAF-like_dom_sf"/>
</dbReference>
<gene>
    <name evidence="3" type="ORF">GCM10018781_55810</name>
</gene>
<dbReference type="RefSeq" id="WP_190213684.1">
    <property type="nucleotide sequence ID" value="NZ_BNBO01000040.1"/>
</dbReference>
<dbReference type="SUPFAM" id="SSF55781">
    <property type="entry name" value="GAF domain-like"/>
    <property type="match status" value="1"/>
</dbReference>
<dbReference type="Proteomes" id="UP000617734">
    <property type="component" value="Unassembled WGS sequence"/>
</dbReference>
<feature type="domain" description="GAF" evidence="2">
    <location>
        <begin position="40"/>
        <end position="191"/>
    </location>
</feature>
<protein>
    <submittedName>
        <fullName evidence="3">Histidine kinase</fullName>
    </submittedName>
</protein>
<evidence type="ECO:0000313" key="4">
    <source>
        <dbReference type="Proteomes" id="UP000617734"/>
    </source>
</evidence>
<dbReference type="PANTHER" id="PTHR43102:SF2">
    <property type="entry name" value="GAF DOMAIN-CONTAINING PROTEIN"/>
    <property type="match status" value="1"/>
</dbReference>
<dbReference type="Pfam" id="PF01590">
    <property type="entry name" value="GAF"/>
    <property type="match status" value="1"/>
</dbReference>
<keyword evidence="4" id="KW-1185">Reference proteome</keyword>
<dbReference type="GO" id="GO:0016301">
    <property type="term" value="F:kinase activity"/>
    <property type="evidence" value="ECO:0007669"/>
    <property type="project" value="UniProtKB-KW"/>
</dbReference>
<feature type="region of interest" description="Disordered" evidence="1">
    <location>
        <begin position="1"/>
        <end position="20"/>
    </location>
</feature>
<organism evidence="3 4">
    <name type="scientific">Kitasatospora indigofera</name>
    <dbReference type="NCBI Taxonomy" id="67307"/>
    <lineage>
        <taxon>Bacteria</taxon>
        <taxon>Bacillati</taxon>
        <taxon>Actinomycetota</taxon>
        <taxon>Actinomycetes</taxon>
        <taxon>Kitasatosporales</taxon>
        <taxon>Streptomycetaceae</taxon>
        <taxon>Kitasatospora</taxon>
    </lineage>
</organism>
<name>A0A919G7X1_9ACTN</name>
<reference evidence="3" key="1">
    <citation type="journal article" date="2014" name="Int. J. Syst. Evol. Microbiol.">
        <title>Complete genome sequence of Corynebacterium casei LMG S-19264T (=DSM 44701T), isolated from a smear-ripened cheese.</title>
        <authorList>
            <consortium name="US DOE Joint Genome Institute (JGI-PGF)"/>
            <person name="Walter F."/>
            <person name="Albersmeier A."/>
            <person name="Kalinowski J."/>
            <person name="Ruckert C."/>
        </authorList>
    </citation>
    <scope>NUCLEOTIDE SEQUENCE</scope>
    <source>
        <strain evidence="3">JCM 4646</strain>
    </source>
</reference>
<dbReference type="AlphaFoldDB" id="A0A919G7X1"/>
<dbReference type="GeneID" id="95355937"/>
<keyword evidence="3" id="KW-0418">Kinase</keyword>
<dbReference type="PANTHER" id="PTHR43102">
    <property type="entry name" value="SLR1143 PROTEIN"/>
    <property type="match status" value="1"/>
</dbReference>
<keyword evidence="3" id="KW-0808">Transferase</keyword>
<dbReference type="EMBL" id="BNBO01000040">
    <property type="protein sequence ID" value="GHH78945.1"/>
    <property type="molecule type" value="Genomic_DNA"/>
</dbReference>
<sequence length="199" mass="21737">MTTFDFAAGHQPLTPPDPDLDRRRARLQALGLGDERPIADLDHLARNLARTAANLIGIANAPFAMVNVITGHQFFAGLYEPAPTTTGIGPQTARPASIVGRIMSRDHGYCPHVINRRTALVLDDVCAFARFKSNPVADELGIRTYLGAPLIDEQSGTVLGTVCVVDTQPRPWGRPGLALIKDFRDQAMARIRQADHHTW</sequence>
<accession>A0A919G7X1</accession>
<comment type="caution">
    <text evidence="3">The sequence shown here is derived from an EMBL/GenBank/DDBJ whole genome shotgun (WGS) entry which is preliminary data.</text>
</comment>
<evidence type="ECO:0000256" key="1">
    <source>
        <dbReference type="SAM" id="MobiDB-lite"/>
    </source>
</evidence>
<evidence type="ECO:0000259" key="2">
    <source>
        <dbReference type="Pfam" id="PF01590"/>
    </source>
</evidence>
<reference evidence="3" key="2">
    <citation type="submission" date="2020-09" db="EMBL/GenBank/DDBJ databases">
        <authorList>
            <person name="Sun Q."/>
            <person name="Ohkuma M."/>
        </authorList>
    </citation>
    <scope>NUCLEOTIDE SEQUENCE</scope>
    <source>
        <strain evidence="3">JCM 4646</strain>
    </source>
</reference>
<dbReference type="Gene3D" id="3.30.450.40">
    <property type="match status" value="1"/>
</dbReference>
<dbReference type="InterPro" id="IPR003018">
    <property type="entry name" value="GAF"/>
</dbReference>
<evidence type="ECO:0000313" key="3">
    <source>
        <dbReference type="EMBL" id="GHH78945.1"/>
    </source>
</evidence>
<proteinExistence type="predicted"/>